<evidence type="ECO:0000313" key="3">
    <source>
        <dbReference type="EMBL" id="OVA18537.1"/>
    </source>
</evidence>
<dbReference type="GO" id="GO:0003964">
    <property type="term" value="F:RNA-directed DNA polymerase activity"/>
    <property type="evidence" value="ECO:0007669"/>
    <property type="project" value="UniProtKB-KW"/>
</dbReference>
<name>A0A200R728_MACCD</name>
<evidence type="ECO:0000313" key="4">
    <source>
        <dbReference type="Proteomes" id="UP000195402"/>
    </source>
</evidence>
<proteinExistence type="predicted"/>
<accession>A0A200R728</accession>
<comment type="caution">
    <text evidence="3">The sequence shown here is derived from an EMBL/GenBank/DDBJ whole genome shotgun (WGS) entry which is preliminary data.</text>
</comment>
<feature type="domain" description="Reverse transcriptase zinc-binding" evidence="2">
    <location>
        <begin position="233"/>
        <end position="318"/>
    </location>
</feature>
<feature type="transmembrane region" description="Helical" evidence="1">
    <location>
        <begin position="24"/>
        <end position="43"/>
    </location>
</feature>
<dbReference type="PANTHER" id="PTHR33116">
    <property type="entry name" value="REVERSE TRANSCRIPTASE ZINC-BINDING DOMAIN-CONTAINING PROTEIN-RELATED-RELATED"/>
    <property type="match status" value="1"/>
</dbReference>
<dbReference type="EMBL" id="MVGT01000435">
    <property type="protein sequence ID" value="OVA18537.1"/>
    <property type="molecule type" value="Genomic_DNA"/>
</dbReference>
<sequence>MIYLGAPICDGRVKGGKLIMIRHVLSSIAIYLVAAVAVPKIVLHNINKIITNFFGGSYEGKLKRKWVSWAAICRPVIEGGLGIRRLEDVVSSFRLKNLWNEVVNKSIWEAFLCGKYIVDNISLPGYATPRSASKFWKEGAKLIPELIKNSAWKVGNGDMNFWLENWSNEGTLNEVHHADSHSLGISLREEVEADFIIPGLLEALIPHVRNLYESRLSADTDSRLWSLTRNGIFSVNSAFQQIRETAPNCHFACFYWASFIPKKLSVFFWRAINKVVPVDVRIQDCAISLASGCVCCSHRHIESFDHLFMHSEIATYLWGYFAPSFGIHR</sequence>
<protein>
    <submittedName>
        <fullName evidence="3">Reverse transcriptase zinc-binding domain</fullName>
    </submittedName>
</protein>
<dbReference type="InParanoid" id="A0A200R728"/>
<keyword evidence="4" id="KW-1185">Reference proteome</keyword>
<keyword evidence="3" id="KW-0808">Transferase</keyword>
<organism evidence="3 4">
    <name type="scientific">Macleaya cordata</name>
    <name type="common">Five-seeded plume-poppy</name>
    <name type="synonym">Bocconia cordata</name>
    <dbReference type="NCBI Taxonomy" id="56857"/>
    <lineage>
        <taxon>Eukaryota</taxon>
        <taxon>Viridiplantae</taxon>
        <taxon>Streptophyta</taxon>
        <taxon>Embryophyta</taxon>
        <taxon>Tracheophyta</taxon>
        <taxon>Spermatophyta</taxon>
        <taxon>Magnoliopsida</taxon>
        <taxon>Ranunculales</taxon>
        <taxon>Papaveraceae</taxon>
        <taxon>Papaveroideae</taxon>
        <taxon>Macleaya</taxon>
    </lineage>
</organism>
<gene>
    <name evidence="3" type="ORF">BVC80_1831g67</name>
</gene>
<reference evidence="3 4" key="1">
    <citation type="journal article" date="2017" name="Mol. Plant">
        <title>The Genome of Medicinal Plant Macleaya cordata Provides New Insights into Benzylisoquinoline Alkaloids Metabolism.</title>
        <authorList>
            <person name="Liu X."/>
            <person name="Liu Y."/>
            <person name="Huang P."/>
            <person name="Ma Y."/>
            <person name="Qing Z."/>
            <person name="Tang Q."/>
            <person name="Cao H."/>
            <person name="Cheng P."/>
            <person name="Zheng Y."/>
            <person name="Yuan Z."/>
            <person name="Zhou Y."/>
            <person name="Liu J."/>
            <person name="Tang Z."/>
            <person name="Zhuo Y."/>
            <person name="Zhang Y."/>
            <person name="Yu L."/>
            <person name="Huang J."/>
            <person name="Yang P."/>
            <person name="Peng Q."/>
            <person name="Zhang J."/>
            <person name="Jiang W."/>
            <person name="Zhang Z."/>
            <person name="Lin K."/>
            <person name="Ro D.K."/>
            <person name="Chen X."/>
            <person name="Xiong X."/>
            <person name="Shang Y."/>
            <person name="Huang S."/>
            <person name="Zeng J."/>
        </authorList>
    </citation>
    <scope>NUCLEOTIDE SEQUENCE [LARGE SCALE GENOMIC DNA]</scope>
    <source>
        <strain evidence="4">cv. BLH2017</strain>
        <tissue evidence="3">Root</tissue>
    </source>
</reference>
<evidence type="ECO:0000259" key="2">
    <source>
        <dbReference type="Pfam" id="PF13966"/>
    </source>
</evidence>
<dbReference type="InterPro" id="IPR026960">
    <property type="entry name" value="RVT-Znf"/>
</dbReference>
<dbReference type="Pfam" id="PF13966">
    <property type="entry name" value="zf-RVT"/>
    <property type="match status" value="1"/>
</dbReference>
<keyword evidence="3" id="KW-0695">RNA-directed DNA polymerase</keyword>
<dbReference type="OrthoDB" id="913113at2759"/>
<evidence type="ECO:0000256" key="1">
    <source>
        <dbReference type="SAM" id="Phobius"/>
    </source>
</evidence>
<keyword evidence="1" id="KW-0812">Transmembrane</keyword>
<keyword evidence="1" id="KW-1133">Transmembrane helix</keyword>
<keyword evidence="1" id="KW-0472">Membrane</keyword>
<dbReference type="PANTHER" id="PTHR33116:SF80">
    <property type="entry name" value="REVERSE TRANSCRIPTASE ZINC-BINDING DOMAIN-CONTAINING PROTEIN"/>
    <property type="match status" value="1"/>
</dbReference>
<dbReference type="Proteomes" id="UP000195402">
    <property type="component" value="Unassembled WGS sequence"/>
</dbReference>
<keyword evidence="3" id="KW-0548">Nucleotidyltransferase</keyword>
<dbReference type="AlphaFoldDB" id="A0A200R728"/>